<keyword evidence="2" id="KW-0418">Kinase</keyword>
<name>B8FK76_DESAL</name>
<dbReference type="AlphaFoldDB" id="B8FK76"/>
<dbReference type="HOGENOM" id="CLU_090336_24_2_7"/>
<dbReference type="RefSeq" id="WP_012610189.1">
    <property type="nucleotide sequence ID" value="NC_011768.1"/>
</dbReference>
<protein>
    <submittedName>
        <fullName evidence="2">Anti-sigma regulatory factor, serine/threonine protein kinase</fullName>
    </submittedName>
</protein>
<proteinExistence type="predicted"/>
<dbReference type="InterPro" id="IPR003594">
    <property type="entry name" value="HATPase_dom"/>
</dbReference>
<dbReference type="Proteomes" id="UP000000739">
    <property type="component" value="Chromosome"/>
</dbReference>
<dbReference type="EMBL" id="CP001322">
    <property type="protein sequence ID" value="ACL02751.1"/>
    <property type="molecule type" value="Genomic_DNA"/>
</dbReference>
<dbReference type="Gene3D" id="3.30.565.10">
    <property type="entry name" value="Histidine kinase-like ATPase, C-terminal domain"/>
    <property type="match status" value="1"/>
</dbReference>
<dbReference type="Pfam" id="PF13581">
    <property type="entry name" value="HATPase_c_2"/>
    <property type="match status" value="1"/>
</dbReference>
<evidence type="ECO:0000259" key="1">
    <source>
        <dbReference type="Pfam" id="PF13581"/>
    </source>
</evidence>
<sequence>MTVGEIKVSLKNKLAELEKLHEKIEEFLASKGGSRKALFQLKLALEEVFVNIVHYGFEDDKEHDINMTLSFTPPYITIQVEDDGRAFDPINAEEPDLSKPLSCRAPGGLGVFLTKWCCDLNYRRENGKNILTIKKTLVDNDKESNTGANTA</sequence>
<dbReference type="CDD" id="cd16936">
    <property type="entry name" value="HATPase_RsbW-like"/>
    <property type="match status" value="1"/>
</dbReference>
<dbReference type="KEGG" id="dal:Dalk_1048"/>
<keyword evidence="2" id="KW-0808">Transferase</keyword>
<accession>B8FK76</accession>
<evidence type="ECO:0000313" key="3">
    <source>
        <dbReference type="Proteomes" id="UP000000739"/>
    </source>
</evidence>
<feature type="domain" description="Histidine kinase/HSP90-like ATPase" evidence="1">
    <location>
        <begin position="12"/>
        <end position="135"/>
    </location>
</feature>
<dbReference type="eggNOG" id="COG2172">
    <property type="taxonomic scope" value="Bacteria"/>
</dbReference>
<reference evidence="2 3" key="1">
    <citation type="journal article" date="2012" name="Environ. Microbiol.">
        <title>The genome sequence of Desulfatibacillum alkenivorans AK-01: a blueprint for anaerobic alkane oxidation.</title>
        <authorList>
            <person name="Callaghan A.V."/>
            <person name="Morris B.E."/>
            <person name="Pereira I.A."/>
            <person name="McInerney M.J."/>
            <person name="Austin R.N."/>
            <person name="Groves J.T."/>
            <person name="Kukor J.J."/>
            <person name="Suflita J.M."/>
            <person name="Young L.Y."/>
            <person name="Zylstra G.J."/>
            <person name="Wawrik B."/>
        </authorList>
    </citation>
    <scope>NUCLEOTIDE SEQUENCE [LARGE SCALE GENOMIC DNA]</scope>
    <source>
        <strain evidence="2 3">AK-01</strain>
    </source>
</reference>
<dbReference type="GO" id="GO:0004674">
    <property type="term" value="F:protein serine/threonine kinase activity"/>
    <property type="evidence" value="ECO:0007669"/>
    <property type="project" value="UniProtKB-KW"/>
</dbReference>
<dbReference type="InterPro" id="IPR036890">
    <property type="entry name" value="HATPase_C_sf"/>
</dbReference>
<keyword evidence="2" id="KW-0723">Serine/threonine-protein kinase</keyword>
<dbReference type="SUPFAM" id="SSF55874">
    <property type="entry name" value="ATPase domain of HSP90 chaperone/DNA topoisomerase II/histidine kinase"/>
    <property type="match status" value="1"/>
</dbReference>
<gene>
    <name evidence="2" type="ordered locus">Dalk_1048</name>
</gene>
<evidence type="ECO:0000313" key="2">
    <source>
        <dbReference type="EMBL" id="ACL02751.1"/>
    </source>
</evidence>
<keyword evidence="3" id="KW-1185">Reference proteome</keyword>
<organism evidence="2 3">
    <name type="scientific">Desulfatibacillum aliphaticivorans</name>
    <dbReference type="NCBI Taxonomy" id="218208"/>
    <lineage>
        <taxon>Bacteria</taxon>
        <taxon>Pseudomonadati</taxon>
        <taxon>Thermodesulfobacteriota</taxon>
        <taxon>Desulfobacteria</taxon>
        <taxon>Desulfobacterales</taxon>
        <taxon>Desulfatibacillaceae</taxon>
        <taxon>Desulfatibacillum</taxon>
    </lineage>
</organism>